<proteinExistence type="predicted"/>
<gene>
    <name evidence="1" type="primary">ORF137631</name>
</gene>
<sequence>MKGRTHSEKRWFKITTSFQTFLTMKPNVKNISVTSDVYVCNYGSSMSGGHT</sequence>
<protein>
    <submittedName>
        <fullName evidence="1">Uncharacterized protein</fullName>
    </submittedName>
</protein>
<accession>A0A0B7ARA0</accession>
<reference evidence="1" key="1">
    <citation type="submission" date="2014-12" db="EMBL/GenBank/DDBJ databases">
        <title>Insight into the proteome of Arion vulgaris.</title>
        <authorList>
            <person name="Aradska J."/>
            <person name="Bulat T."/>
            <person name="Smidak R."/>
            <person name="Sarate P."/>
            <person name="Gangsoo J."/>
            <person name="Sialana F."/>
            <person name="Bilban M."/>
            <person name="Lubec G."/>
        </authorList>
    </citation>
    <scope>NUCLEOTIDE SEQUENCE</scope>
    <source>
        <tissue evidence="1">Skin</tissue>
    </source>
</reference>
<evidence type="ECO:0000313" key="1">
    <source>
        <dbReference type="EMBL" id="CEK83554.1"/>
    </source>
</evidence>
<feature type="non-terminal residue" evidence="1">
    <location>
        <position position="51"/>
    </location>
</feature>
<dbReference type="EMBL" id="HACG01036689">
    <property type="protein sequence ID" value="CEK83554.1"/>
    <property type="molecule type" value="Transcribed_RNA"/>
</dbReference>
<dbReference type="AlphaFoldDB" id="A0A0B7ARA0"/>
<name>A0A0B7ARA0_9EUPU</name>
<organism evidence="1">
    <name type="scientific">Arion vulgaris</name>
    <dbReference type="NCBI Taxonomy" id="1028688"/>
    <lineage>
        <taxon>Eukaryota</taxon>
        <taxon>Metazoa</taxon>
        <taxon>Spiralia</taxon>
        <taxon>Lophotrochozoa</taxon>
        <taxon>Mollusca</taxon>
        <taxon>Gastropoda</taxon>
        <taxon>Heterobranchia</taxon>
        <taxon>Euthyneura</taxon>
        <taxon>Panpulmonata</taxon>
        <taxon>Eupulmonata</taxon>
        <taxon>Stylommatophora</taxon>
        <taxon>Helicina</taxon>
        <taxon>Arionoidea</taxon>
        <taxon>Arionidae</taxon>
        <taxon>Arion</taxon>
    </lineage>
</organism>